<evidence type="ECO:0000313" key="3">
    <source>
        <dbReference type="Proteomes" id="UP000028984"/>
    </source>
</evidence>
<organism evidence="2 3">
    <name type="scientific">Bifidobacterium reuteri DSM 23975</name>
    <dbReference type="NCBI Taxonomy" id="1437610"/>
    <lineage>
        <taxon>Bacteria</taxon>
        <taxon>Bacillati</taxon>
        <taxon>Actinomycetota</taxon>
        <taxon>Actinomycetes</taxon>
        <taxon>Bifidobacteriales</taxon>
        <taxon>Bifidobacteriaceae</taxon>
        <taxon>Bifidobacterium</taxon>
    </lineage>
</organism>
<dbReference type="AlphaFoldDB" id="A0A087CMD2"/>
<dbReference type="EMBL" id="JGZK01000017">
    <property type="protein sequence ID" value="KFI84432.1"/>
    <property type="molecule type" value="Genomic_DNA"/>
</dbReference>
<proteinExistence type="predicted"/>
<name>A0A087CMD2_9BIFI</name>
<accession>A0A087CMD2</accession>
<feature type="region of interest" description="Disordered" evidence="1">
    <location>
        <begin position="1"/>
        <end position="42"/>
    </location>
</feature>
<comment type="caution">
    <text evidence="2">The sequence shown here is derived from an EMBL/GenBank/DDBJ whole genome shotgun (WGS) entry which is preliminary data.</text>
</comment>
<protein>
    <submittedName>
        <fullName evidence="2">Uncharacterized protein</fullName>
    </submittedName>
</protein>
<gene>
    <name evidence="2" type="ORF">BREU_3003</name>
</gene>
<sequence>MAVLRLQGQLRHENAIGTSEPGRRKRRNTAVFDEPPTSMTGVQAALSAINPSLKRKTCEKPLPGHEIPPL</sequence>
<reference evidence="2 3" key="1">
    <citation type="submission" date="2014-03" db="EMBL/GenBank/DDBJ databases">
        <title>Genomics of Bifidobacteria.</title>
        <authorList>
            <person name="Ventura M."/>
            <person name="Milani C."/>
            <person name="Lugli G.A."/>
        </authorList>
    </citation>
    <scope>NUCLEOTIDE SEQUENCE [LARGE SCALE GENOMIC DNA]</scope>
    <source>
        <strain evidence="2 3">DSM 23975</strain>
    </source>
</reference>
<evidence type="ECO:0000313" key="2">
    <source>
        <dbReference type="EMBL" id="KFI84432.1"/>
    </source>
</evidence>
<dbReference type="Proteomes" id="UP000028984">
    <property type="component" value="Unassembled WGS sequence"/>
</dbReference>
<evidence type="ECO:0000256" key="1">
    <source>
        <dbReference type="SAM" id="MobiDB-lite"/>
    </source>
</evidence>
<keyword evidence="3" id="KW-1185">Reference proteome</keyword>
<dbReference type="STRING" id="1437610.BREU_3003"/>